<dbReference type="InterPro" id="IPR032675">
    <property type="entry name" value="LRR_dom_sf"/>
</dbReference>
<protein>
    <submittedName>
        <fullName evidence="4">RNI-like protein</fullName>
    </submittedName>
</protein>
<dbReference type="SMART" id="SM00368">
    <property type="entry name" value="LRR_RI"/>
    <property type="match status" value="5"/>
</dbReference>
<dbReference type="PANTHER" id="PTHR24113:SF12">
    <property type="entry name" value="RAN GTPASE-ACTIVATING PROTEIN 1"/>
    <property type="match status" value="1"/>
</dbReference>
<dbReference type="GO" id="GO:0005829">
    <property type="term" value="C:cytosol"/>
    <property type="evidence" value="ECO:0007669"/>
    <property type="project" value="TreeGrafter"/>
</dbReference>
<gene>
    <name evidence="4" type="ORF">FISHEDRAFT_40640</name>
</gene>
<dbReference type="Proteomes" id="UP000054144">
    <property type="component" value="Unassembled WGS sequence"/>
</dbReference>
<dbReference type="PANTHER" id="PTHR24113">
    <property type="entry name" value="RAN GTPASE-ACTIVATING PROTEIN 1"/>
    <property type="match status" value="1"/>
</dbReference>
<keyword evidence="3" id="KW-0677">Repeat</keyword>
<dbReference type="GO" id="GO:0048471">
    <property type="term" value="C:perinuclear region of cytoplasm"/>
    <property type="evidence" value="ECO:0007669"/>
    <property type="project" value="TreeGrafter"/>
</dbReference>
<name>A0A0D7AFR5_9AGAR</name>
<dbReference type="InterPro" id="IPR027038">
    <property type="entry name" value="RanGap"/>
</dbReference>
<dbReference type="GO" id="GO:0031267">
    <property type="term" value="F:small GTPase binding"/>
    <property type="evidence" value="ECO:0007669"/>
    <property type="project" value="TreeGrafter"/>
</dbReference>
<accession>A0A0D7AFR5</accession>
<dbReference type="AlphaFoldDB" id="A0A0D7AFR5"/>
<evidence type="ECO:0000313" key="5">
    <source>
        <dbReference type="Proteomes" id="UP000054144"/>
    </source>
</evidence>
<dbReference type="Gene3D" id="3.80.10.10">
    <property type="entry name" value="Ribonuclease Inhibitor"/>
    <property type="match status" value="1"/>
</dbReference>
<dbReference type="GO" id="GO:0005096">
    <property type="term" value="F:GTPase activator activity"/>
    <property type="evidence" value="ECO:0007669"/>
    <property type="project" value="UniProtKB-KW"/>
</dbReference>
<dbReference type="SUPFAM" id="SSF52047">
    <property type="entry name" value="RNI-like"/>
    <property type="match status" value="1"/>
</dbReference>
<evidence type="ECO:0000256" key="3">
    <source>
        <dbReference type="ARBA" id="ARBA00022737"/>
    </source>
</evidence>
<evidence type="ECO:0000313" key="4">
    <source>
        <dbReference type="EMBL" id="KIY49688.1"/>
    </source>
</evidence>
<dbReference type="GO" id="GO:0006913">
    <property type="term" value="P:nucleocytoplasmic transport"/>
    <property type="evidence" value="ECO:0007669"/>
    <property type="project" value="TreeGrafter"/>
</dbReference>
<dbReference type="GO" id="GO:0005634">
    <property type="term" value="C:nucleus"/>
    <property type="evidence" value="ECO:0007669"/>
    <property type="project" value="TreeGrafter"/>
</dbReference>
<organism evidence="4 5">
    <name type="scientific">Fistulina hepatica ATCC 64428</name>
    <dbReference type="NCBI Taxonomy" id="1128425"/>
    <lineage>
        <taxon>Eukaryota</taxon>
        <taxon>Fungi</taxon>
        <taxon>Dikarya</taxon>
        <taxon>Basidiomycota</taxon>
        <taxon>Agaricomycotina</taxon>
        <taxon>Agaricomycetes</taxon>
        <taxon>Agaricomycetidae</taxon>
        <taxon>Agaricales</taxon>
        <taxon>Fistulinaceae</taxon>
        <taxon>Fistulina</taxon>
    </lineage>
</organism>
<dbReference type="OrthoDB" id="184583at2759"/>
<proteinExistence type="predicted"/>
<keyword evidence="1" id="KW-0343">GTPase activation</keyword>
<keyword evidence="2" id="KW-0433">Leucine-rich repeat</keyword>
<reference evidence="4 5" key="1">
    <citation type="journal article" date="2015" name="Fungal Genet. Biol.">
        <title>Evolution of novel wood decay mechanisms in Agaricales revealed by the genome sequences of Fistulina hepatica and Cylindrobasidium torrendii.</title>
        <authorList>
            <person name="Floudas D."/>
            <person name="Held B.W."/>
            <person name="Riley R."/>
            <person name="Nagy L.G."/>
            <person name="Koehler G."/>
            <person name="Ransdell A.S."/>
            <person name="Younus H."/>
            <person name="Chow J."/>
            <person name="Chiniquy J."/>
            <person name="Lipzen A."/>
            <person name="Tritt A."/>
            <person name="Sun H."/>
            <person name="Haridas S."/>
            <person name="LaButti K."/>
            <person name="Ohm R.A."/>
            <person name="Kues U."/>
            <person name="Blanchette R.A."/>
            <person name="Grigoriev I.V."/>
            <person name="Minto R.E."/>
            <person name="Hibbett D.S."/>
        </authorList>
    </citation>
    <scope>NUCLEOTIDE SEQUENCE [LARGE SCALE GENOMIC DNA]</scope>
    <source>
        <strain evidence="4 5">ATCC 64428</strain>
    </source>
</reference>
<keyword evidence="5" id="KW-1185">Reference proteome</keyword>
<sequence>MVADPKIADFRDRMLRLDTAASVQELFKNVDLARVEEVALSGNTFGLEAAKELGSLLRQMVNLKIAQLSSIFITRGIDEIPPALTALCDALTECSKLVEVDLSNNAFGRRSVDPVVPLLSTNLSLEIVKIANTGLNFEGGRVVANALVASANKSKELGQPSKLRVLVCSKNRLEDGSAAAWSKAIAAHTNLQHLEMSNTCFREDGIMAIASGLLHCPDLRYLDLRDNLIATFDEREGERGYTAIADVIRGSESLQFLCLGDCLLRDEGCEAVMTALGHRSFTLLKTIELDGNEFSDAHYAAFRTLVESKLPALSSLNFALNDDVEDNATLDAIGMVLEGRGGSLILEEETKEEVDVSQLAAIMGKLEVC</sequence>
<evidence type="ECO:0000256" key="1">
    <source>
        <dbReference type="ARBA" id="ARBA00022468"/>
    </source>
</evidence>
<dbReference type="Pfam" id="PF13516">
    <property type="entry name" value="LRR_6"/>
    <property type="match status" value="1"/>
</dbReference>
<evidence type="ECO:0000256" key="2">
    <source>
        <dbReference type="ARBA" id="ARBA00022614"/>
    </source>
</evidence>
<dbReference type="InterPro" id="IPR001611">
    <property type="entry name" value="Leu-rich_rpt"/>
</dbReference>
<dbReference type="EMBL" id="KN881721">
    <property type="protein sequence ID" value="KIY49688.1"/>
    <property type="molecule type" value="Genomic_DNA"/>
</dbReference>